<dbReference type="AlphaFoldDB" id="A0A3Q1FY12"/>
<evidence type="ECO:0000259" key="5">
    <source>
        <dbReference type="PROSITE" id="PS51720"/>
    </source>
</evidence>
<dbReference type="PANTHER" id="PTHR10903">
    <property type="entry name" value="GTPASE, IMAP FAMILY MEMBER-RELATED"/>
    <property type="match status" value="1"/>
</dbReference>
<keyword evidence="4" id="KW-0812">Transmembrane</keyword>
<accession>A0A3Q1FY12</accession>
<evidence type="ECO:0000313" key="7">
    <source>
        <dbReference type="Proteomes" id="UP000257200"/>
    </source>
</evidence>
<reference evidence="6" key="2">
    <citation type="submission" date="2025-09" db="UniProtKB">
        <authorList>
            <consortium name="Ensembl"/>
        </authorList>
    </citation>
    <scope>IDENTIFICATION</scope>
</reference>
<organism evidence="6 7">
    <name type="scientific">Acanthochromis polyacanthus</name>
    <name type="common">spiny chromis</name>
    <dbReference type="NCBI Taxonomy" id="80966"/>
    <lineage>
        <taxon>Eukaryota</taxon>
        <taxon>Metazoa</taxon>
        <taxon>Chordata</taxon>
        <taxon>Craniata</taxon>
        <taxon>Vertebrata</taxon>
        <taxon>Euteleostomi</taxon>
        <taxon>Actinopterygii</taxon>
        <taxon>Neopterygii</taxon>
        <taxon>Teleostei</taxon>
        <taxon>Neoteleostei</taxon>
        <taxon>Acanthomorphata</taxon>
        <taxon>Ovalentaria</taxon>
        <taxon>Pomacentridae</taxon>
        <taxon>Acanthochromis</taxon>
    </lineage>
</organism>
<dbReference type="SUPFAM" id="SSF52540">
    <property type="entry name" value="P-loop containing nucleoside triphosphate hydrolases"/>
    <property type="match status" value="1"/>
</dbReference>
<keyword evidence="4" id="KW-1133">Transmembrane helix</keyword>
<keyword evidence="2" id="KW-0547">Nucleotide-binding</keyword>
<dbReference type="InterPro" id="IPR006703">
    <property type="entry name" value="G_AIG1"/>
</dbReference>
<dbReference type="Gene3D" id="3.40.50.300">
    <property type="entry name" value="P-loop containing nucleotide triphosphate hydrolases"/>
    <property type="match status" value="1"/>
</dbReference>
<evidence type="ECO:0000313" key="6">
    <source>
        <dbReference type="Ensembl" id="ENSAPOP00000022233.1"/>
    </source>
</evidence>
<reference evidence="6" key="1">
    <citation type="submission" date="2025-08" db="UniProtKB">
        <authorList>
            <consortium name="Ensembl"/>
        </authorList>
    </citation>
    <scope>IDENTIFICATION</scope>
</reference>
<sequence length="385" mass="42348">MLVPSSHPHHRWSCVHLCSAPEAGLSHSAGIRKSGRSLFNTQQRLRAGSEMSASQPELRLVVLGSTGAGQRSAVSSILGLQDQDQGPEAISVQESSKHRGEAAGRQVTIISSPAWFSSDCKPEERRKHISSFISLSGPSPHAFLLCVPVNRPSDGEAKALDVLTKLFGPSAVSGHTIVLFTHTEVLEEDEQLEEYLVTWRKDLLELVERCGDRYHTLETGGGEPEQRKAVEELLEKVEQAVKESGMEGFSCPLYQEAEERVRRRQVELVRQRRGGEMNDSEENVTEEEMESVREEAERSVGDVDVDVDSIFPSTSVSPSSSAPSFLWSWWEKLTGWIKWPSFVRREALLGALVGLFVGGPFGGMVGATVGSVATEVGRRKTQKTK</sequence>
<dbReference type="InParanoid" id="A0A3Q1FY12"/>
<dbReference type="GeneID" id="110948913"/>
<dbReference type="PROSITE" id="PS51720">
    <property type="entry name" value="G_AIG1"/>
    <property type="match status" value="1"/>
</dbReference>
<evidence type="ECO:0000256" key="1">
    <source>
        <dbReference type="ARBA" id="ARBA00008535"/>
    </source>
</evidence>
<protein>
    <submittedName>
        <fullName evidence="6">Si:dkeyp-69e1.8</fullName>
    </submittedName>
</protein>
<dbReference type="RefSeq" id="XP_022046369.1">
    <property type="nucleotide sequence ID" value="XM_022190677.2"/>
</dbReference>
<name>A0A3Q1FY12_9TELE</name>
<dbReference type="InterPro" id="IPR027417">
    <property type="entry name" value="P-loop_NTPase"/>
</dbReference>
<dbReference type="GeneTree" id="ENSGT00940000165343"/>
<feature type="transmembrane region" description="Helical" evidence="4">
    <location>
        <begin position="347"/>
        <end position="373"/>
    </location>
</feature>
<dbReference type="Proteomes" id="UP000257200">
    <property type="component" value="Unplaced"/>
</dbReference>
<keyword evidence="4" id="KW-0472">Membrane</keyword>
<dbReference type="FunFam" id="3.40.50.300:FF:002274">
    <property type="entry name" value="Si:dkeyp-69e1.8"/>
    <property type="match status" value="1"/>
</dbReference>
<evidence type="ECO:0000256" key="2">
    <source>
        <dbReference type="ARBA" id="ARBA00022741"/>
    </source>
</evidence>
<keyword evidence="3" id="KW-0342">GTP-binding</keyword>
<dbReference type="GO" id="GO:0005525">
    <property type="term" value="F:GTP binding"/>
    <property type="evidence" value="ECO:0007669"/>
    <property type="project" value="UniProtKB-KW"/>
</dbReference>
<dbReference type="Pfam" id="PF04548">
    <property type="entry name" value="AIG1"/>
    <property type="match status" value="1"/>
</dbReference>
<dbReference type="InterPro" id="IPR045058">
    <property type="entry name" value="GIMA/IAN/Toc"/>
</dbReference>
<proteinExistence type="inferred from homology"/>
<dbReference type="Ensembl" id="ENSAPOT00000014323.1">
    <property type="protein sequence ID" value="ENSAPOP00000022233.1"/>
    <property type="gene ID" value="ENSAPOG00000003274.1"/>
</dbReference>
<keyword evidence="7" id="KW-1185">Reference proteome</keyword>
<dbReference type="OrthoDB" id="8933988at2759"/>
<comment type="similarity">
    <text evidence="1">Belongs to the TRAFAC class TrmE-Era-EngA-EngB-Septin-like GTPase superfamily. AIG1/Toc34/Toc159-like paraseptin GTPase family. IAN subfamily.</text>
</comment>
<evidence type="ECO:0000256" key="4">
    <source>
        <dbReference type="SAM" id="Phobius"/>
    </source>
</evidence>
<dbReference type="PANTHER" id="PTHR10903:SF167">
    <property type="entry name" value="GTPASE IMAP FAMILY MEMBER 6-RELATED"/>
    <property type="match status" value="1"/>
</dbReference>
<feature type="domain" description="AIG1-type G" evidence="5">
    <location>
        <begin position="55"/>
        <end position="258"/>
    </location>
</feature>
<evidence type="ECO:0000256" key="3">
    <source>
        <dbReference type="ARBA" id="ARBA00023134"/>
    </source>
</evidence>